<name>A0A642B5I8_BACOV</name>
<dbReference type="EMBL" id="VWFV01000103">
    <property type="protein sequence ID" value="KAA4607658.1"/>
    <property type="molecule type" value="Genomic_DNA"/>
</dbReference>
<reference evidence="1" key="1">
    <citation type="journal article" date="2019" name="Nat. Med.">
        <title>A library of human gut bacterial isolates paired with longitudinal multiomics data enables mechanistic microbiome research.</title>
        <authorList>
            <person name="Poyet M."/>
            <person name="Groussin M."/>
            <person name="Gibbons S.M."/>
            <person name="Avila-Pacheco J."/>
            <person name="Jiang X."/>
            <person name="Kearney S.M."/>
            <person name="Perrotta A.R."/>
            <person name="Berdy B."/>
            <person name="Zhao S."/>
            <person name="Lieberman T.D."/>
            <person name="Swanson P.K."/>
            <person name="Smith M."/>
            <person name="Roesemann S."/>
            <person name="Alexander J.E."/>
            <person name="Rich S.A."/>
            <person name="Livny J."/>
            <person name="Vlamakis H."/>
            <person name="Clish C."/>
            <person name="Bullock K."/>
            <person name="Deik A."/>
            <person name="Scott J."/>
            <person name="Pierce K.A."/>
            <person name="Xavier R.J."/>
            <person name="Alm E.J."/>
        </authorList>
    </citation>
    <scope>NUCLEOTIDE SEQUENCE</scope>
    <source>
        <strain evidence="1">BIOML-A21</strain>
    </source>
</reference>
<dbReference type="AlphaFoldDB" id="A0A642B5I8"/>
<organism evidence="1">
    <name type="scientific">Bacteroides ovatus</name>
    <dbReference type="NCBI Taxonomy" id="28116"/>
    <lineage>
        <taxon>Bacteria</taxon>
        <taxon>Pseudomonadati</taxon>
        <taxon>Bacteroidota</taxon>
        <taxon>Bacteroidia</taxon>
        <taxon>Bacteroidales</taxon>
        <taxon>Bacteroidaceae</taxon>
        <taxon>Bacteroides</taxon>
    </lineage>
</organism>
<feature type="non-terminal residue" evidence="1">
    <location>
        <position position="1"/>
    </location>
</feature>
<protein>
    <submittedName>
        <fullName evidence="1">Uncharacterized protein</fullName>
    </submittedName>
</protein>
<accession>A0A642B5I8</accession>
<proteinExistence type="predicted"/>
<evidence type="ECO:0000313" key="1">
    <source>
        <dbReference type="EMBL" id="KAA4607658.1"/>
    </source>
</evidence>
<sequence>NVVTHRQLEDYFKFVSQKRADEQAQRYWGELKNYDFIRKKDSVQVVSELADYELRLAVAEQWISLDNSRKHLFAREDVVNGKPEILKKKEEWDKKEKERKMVRF</sequence>
<comment type="caution">
    <text evidence="1">The sequence shown here is derived from an EMBL/GenBank/DDBJ whole genome shotgun (WGS) entry which is preliminary data.</text>
</comment>
<gene>
    <name evidence="1" type="ORF">F3C24_26940</name>
</gene>